<evidence type="ECO:0000259" key="23">
    <source>
        <dbReference type="PROSITE" id="PS51058"/>
    </source>
</evidence>
<sequence>FFTSSPLFHPQRTGTRRRYQDDGISDDEIEGKRTFDLDEKLLCDRFTSELIKHMKGKDFTFEYIQREGLRDPIVFEISDGLGLQMPDPDFSVSECQFISLAGSRRIVDVMDVNTQKGIEMSMAQWRRYYETPPSEREKLYNVISLEFSHTRLENLVKRPASVDLVDWVDNMWPRHLKERQRDSTNAIIDMHYPKVQKYCLMSVQGCFTDFHIDFGGTSVWYHILRGAKVFWLIPPTPQNLDMYENWVLWGKQGDIFLGDKFYDCQKIELRQGNTFIIPSGWIHAVYTPEDTLVFGGNFLHSFNIPMQLNIYSIEDRTRVPAKFRYPFYYEMCWYVLERYLYCLTNTSHYTPEFQKYSLGLVFRLFPKLASNVILCLLSGLTPSDLESYGQTGSGGPEGLDAEAESTDARTDVKDEATAMNKPKHVLTTFEMEGLWNLLGKLEELPDHKKCAPDGIRDPSALLNDMRAVLKQCALDDPKLSYTGEPIVKWPERPSCTARAWRPPCSSPWVRSEKAPPILCVRRRRVRCKRCVACCRKECGNCIYCHDMRKFGGPGRMKKGCIMRQCLAPALPNTARCAICREGEFDESDPSTYSLMECSVCSQIAHRQCVKEPGEGKINKDLPSCWECPKCYQGKDSESEVKSTGMHSRLFRNIPLSSPKPQLLSPLPQQTSSEEESEESEGSASLPPRKLGNREGIGVGERFKQGTHNKAPARPTAPPPSQKLLLQHQQSRKRASALELRFKKRVNKTGAQQSLNGETCAEIPQPKASTFTSCSVFVTEEEEAEETGKRNGKGLDKENQPDLRRGRTTKDEEEAKAEVRNQNSGEEEAARGGGGRNGPPIREHGPCSEQHSNRPRPSHGHGEHAIQRSSRPERAEASKKTKPSRTAKLGNVGPSSSAPELCHPRVPLSALQEGGSEADRENGGAGPACEREVWVSVFRYLSRADLCVCMAVCKSWYKWCLDKRLWSRIDLSIKRSVTPQALTGIIKRQPVTLDLSWTNISKKQLNWLVGRLPGLKDLMLAGCCWSSVSALCSSGCPLLRSLDLRYADGVKDLQIRDLVTPPALVFPPGCDNRSQLRNMQHLRLAGLDISDATVRLVIRHMPHLTKLDLSHCNSLTDHSLNLLTAVGSSTRNTLSELNLGGCSKLTDTCLKYLRRLSCLSVLDLRGCKGVSRKACEAFISELSVNALYCLSDEKLIQRIS</sequence>
<keyword evidence="15" id="KW-0805">Transcription regulation</keyword>
<reference evidence="25" key="3">
    <citation type="submission" date="2025-09" db="UniProtKB">
        <authorList>
            <consortium name="Ensembl"/>
        </authorList>
    </citation>
    <scope>IDENTIFICATION</scope>
</reference>
<keyword evidence="12" id="KW-0223">Dioxygenase</keyword>
<feature type="compositionally biased region" description="Basic and acidic residues" evidence="21">
    <location>
        <begin position="859"/>
        <end position="878"/>
    </location>
</feature>
<comment type="catalytic activity">
    <reaction evidence="19">
        <text>N(6),N(6)-dimethyl-L-lysyl(36)-[histone H3] + 2 2-oxoglutarate + 2 O2 = L-lysyl(36)-[histone H3] + 2 formaldehyde + 2 succinate + 2 CO2</text>
        <dbReference type="Rhea" id="RHEA:42032"/>
        <dbReference type="Rhea" id="RHEA-COMP:9785"/>
        <dbReference type="Rhea" id="RHEA-COMP:9787"/>
        <dbReference type="ChEBI" id="CHEBI:15379"/>
        <dbReference type="ChEBI" id="CHEBI:16526"/>
        <dbReference type="ChEBI" id="CHEBI:16810"/>
        <dbReference type="ChEBI" id="CHEBI:16842"/>
        <dbReference type="ChEBI" id="CHEBI:29969"/>
        <dbReference type="ChEBI" id="CHEBI:30031"/>
        <dbReference type="ChEBI" id="CHEBI:61976"/>
        <dbReference type="EC" id="1.14.11.27"/>
    </reaction>
</comment>
<comment type="cofactor">
    <cofactor evidence="1">
        <name>Fe(2+)</name>
        <dbReference type="ChEBI" id="CHEBI:29033"/>
    </cofactor>
</comment>
<dbReference type="SUPFAM" id="SSF57903">
    <property type="entry name" value="FYVE/PHD zinc finger"/>
    <property type="match status" value="1"/>
</dbReference>
<evidence type="ECO:0000256" key="12">
    <source>
        <dbReference type="ARBA" id="ARBA00022964"/>
    </source>
</evidence>
<dbReference type="GeneTree" id="ENSGT00940000155484"/>
<evidence type="ECO:0000256" key="16">
    <source>
        <dbReference type="ARBA" id="ARBA00023125"/>
    </source>
</evidence>
<proteinExistence type="inferred from homology"/>
<dbReference type="Pfam" id="PF02373">
    <property type="entry name" value="JmjC"/>
    <property type="match status" value="1"/>
</dbReference>
<keyword evidence="14" id="KW-0408">Iron</keyword>
<evidence type="ECO:0000256" key="13">
    <source>
        <dbReference type="ARBA" id="ARBA00023002"/>
    </source>
</evidence>
<keyword evidence="7" id="KW-0479">Metal-binding</keyword>
<dbReference type="Gene3D" id="3.30.40.10">
    <property type="entry name" value="Zinc/RING finger domain, C3HC4 (zinc finger)"/>
    <property type="match status" value="1"/>
</dbReference>
<evidence type="ECO:0000256" key="8">
    <source>
        <dbReference type="ARBA" id="ARBA00022737"/>
    </source>
</evidence>
<keyword evidence="8" id="KW-0677">Repeat</keyword>
<keyword evidence="16" id="KW-0238">DNA-binding</keyword>
<dbReference type="PROSITE" id="PS50016">
    <property type="entry name" value="ZF_PHD_2"/>
    <property type="match status" value="1"/>
</dbReference>
<dbReference type="InterPro" id="IPR001965">
    <property type="entry name" value="Znf_PHD"/>
</dbReference>
<dbReference type="Gene3D" id="1.20.58.1360">
    <property type="match status" value="1"/>
</dbReference>
<dbReference type="PROSITE" id="PS51184">
    <property type="entry name" value="JMJC"/>
    <property type="match status" value="1"/>
</dbReference>
<evidence type="ECO:0000256" key="18">
    <source>
        <dbReference type="ARBA" id="ARBA00023242"/>
    </source>
</evidence>
<organism evidence="25 26">
    <name type="scientific">Tetraodon nigroviridis</name>
    <name type="common">Spotted green pufferfish</name>
    <name type="synonym">Chelonodon nigroviridis</name>
    <dbReference type="NCBI Taxonomy" id="99883"/>
    <lineage>
        <taxon>Eukaryota</taxon>
        <taxon>Metazoa</taxon>
        <taxon>Chordata</taxon>
        <taxon>Craniata</taxon>
        <taxon>Vertebrata</taxon>
        <taxon>Euteleostomi</taxon>
        <taxon>Actinopterygii</taxon>
        <taxon>Neopterygii</taxon>
        <taxon>Teleostei</taxon>
        <taxon>Neoteleostei</taxon>
        <taxon>Acanthomorphata</taxon>
        <taxon>Eupercaria</taxon>
        <taxon>Tetraodontiformes</taxon>
        <taxon>Tetradontoidea</taxon>
        <taxon>Tetraodontidae</taxon>
        <taxon>Tetraodon</taxon>
    </lineage>
</organism>
<protein>
    <recommendedName>
        <fullName evidence="4">[histone H3]-dimethyl-L-lysine(36) demethylase</fullName>
        <ecNumber evidence="4">1.14.11.27</ecNumber>
    </recommendedName>
</protein>
<keyword evidence="26" id="KW-1185">Reference proteome</keyword>
<dbReference type="EC" id="1.14.11.27" evidence="4"/>
<feature type="domain" description="PHD-type" evidence="22">
    <location>
        <begin position="573"/>
        <end position="633"/>
    </location>
</feature>
<reference evidence="26" key="1">
    <citation type="journal article" date="2004" name="Nature">
        <title>Genome duplication in the teleost fish Tetraodon nigroviridis reveals the early vertebrate proto-karyotype.</title>
        <authorList>
            <person name="Jaillon O."/>
            <person name="Aury J.-M."/>
            <person name="Brunet F."/>
            <person name="Petit J.-L."/>
            <person name="Stange-Thomann N."/>
            <person name="Mauceli E."/>
            <person name="Bouneau L."/>
            <person name="Fischer C."/>
            <person name="Ozouf-Costaz C."/>
            <person name="Bernot A."/>
            <person name="Nicaud S."/>
            <person name="Jaffe D."/>
            <person name="Fisher S."/>
            <person name="Lutfalla G."/>
            <person name="Dossat C."/>
            <person name="Segurens B."/>
            <person name="Dasilva C."/>
            <person name="Salanoubat M."/>
            <person name="Levy M."/>
            <person name="Boudet N."/>
            <person name="Castellano S."/>
            <person name="Anthouard V."/>
            <person name="Jubin C."/>
            <person name="Castelli V."/>
            <person name="Katinka M."/>
            <person name="Vacherie B."/>
            <person name="Biemont C."/>
            <person name="Skalli Z."/>
            <person name="Cattolico L."/>
            <person name="Poulain J."/>
            <person name="De Berardinis V."/>
            <person name="Cruaud C."/>
            <person name="Duprat S."/>
            <person name="Brottier P."/>
            <person name="Coutanceau J.-P."/>
            <person name="Gouzy J."/>
            <person name="Parra G."/>
            <person name="Lardier G."/>
            <person name="Chapple C."/>
            <person name="McKernan K.J."/>
            <person name="McEwan P."/>
            <person name="Bosak S."/>
            <person name="Kellis M."/>
            <person name="Volff J.-N."/>
            <person name="Guigo R."/>
            <person name="Zody M.C."/>
            <person name="Mesirov J."/>
            <person name="Lindblad-Toh K."/>
            <person name="Birren B."/>
            <person name="Nusbaum C."/>
            <person name="Kahn D."/>
            <person name="Robinson-Rechavi M."/>
            <person name="Laudet V."/>
            <person name="Schachter V."/>
            <person name="Quetier F."/>
            <person name="Saurin W."/>
            <person name="Scarpelli C."/>
            <person name="Wincker P."/>
            <person name="Lander E.S."/>
            <person name="Weissenbach J."/>
            <person name="Roest Crollius H."/>
        </authorList>
    </citation>
    <scope>NUCLEOTIDE SEQUENCE [LARGE SCALE GENOMIC DNA]</scope>
</reference>
<dbReference type="InterPro" id="IPR011011">
    <property type="entry name" value="Znf_FYVE_PHD"/>
</dbReference>
<feature type="region of interest" description="Disordered" evidence="21">
    <location>
        <begin position="1"/>
        <end position="23"/>
    </location>
</feature>
<dbReference type="GO" id="GO:0003677">
    <property type="term" value="F:DNA binding"/>
    <property type="evidence" value="ECO:0007669"/>
    <property type="project" value="UniProtKB-KW"/>
</dbReference>
<dbReference type="GO" id="GO:0140680">
    <property type="term" value="F:histone H3K36me/H3K36me2 demethylase activity"/>
    <property type="evidence" value="ECO:0007669"/>
    <property type="project" value="UniProtKB-EC"/>
</dbReference>
<dbReference type="InterPro" id="IPR050690">
    <property type="entry name" value="JHDM1_Histone_Demethylase"/>
</dbReference>
<dbReference type="Proteomes" id="UP000007303">
    <property type="component" value="Unassembled WGS sequence"/>
</dbReference>
<dbReference type="SUPFAM" id="SSF51197">
    <property type="entry name" value="Clavaminate synthase-like"/>
    <property type="match status" value="1"/>
</dbReference>
<evidence type="ECO:0000256" key="11">
    <source>
        <dbReference type="ARBA" id="ARBA00022853"/>
    </source>
</evidence>
<keyword evidence="5" id="KW-0678">Repressor</keyword>
<dbReference type="InParanoid" id="H3D6I1"/>
<dbReference type="InterPro" id="IPR001810">
    <property type="entry name" value="F-box_dom"/>
</dbReference>
<evidence type="ECO:0000256" key="2">
    <source>
        <dbReference type="ARBA" id="ARBA00004123"/>
    </source>
</evidence>
<dbReference type="HOGENOM" id="CLU_003540_0_1_1"/>
<evidence type="ECO:0000256" key="19">
    <source>
        <dbReference type="ARBA" id="ARBA00047915"/>
    </source>
</evidence>
<feature type="domain" description="CXXC-type" evidence="23">
    <location>
        <begin position="520"/>
        <end position="566"/>
    </location>
</feature>
<keyword evidence="17" id="KW-0804">Transcription</keyword>
<feature type="region of interest" description="Disordered" evidence="21">
    <location>
        <begin position="651"/>
        <end position="902"/>
    </location>
</feature>
<dbReference type="SMART" id="SM00558">
    <property type="entry name" value="JmjC"/>
    <property type="match status" value="1"/>
</dbReference>
<dbReference type="Pfam" id="PF12937">
    <property type="entry name" value="F-box-like"/>
    <property type="match status" value="1"/>
</dbReference>
<keyword evidence="11" id="KW-0156">Chromatin regulator</keyword>
<evidence type="ECO:0000313" key="25">
    <source>
        <dbReference type="Ensembl" id="ENSTNIP00000016121.1"/>
    </source>
</evidence>
<dbReference type="InterPro" id="IPR003347">
    <property type="entry name" value="JmjC_dom"/>
</dbReference>
<dbReference type="InterPro" id="IPR032675">
    <property type="entry name" value="LRR_dom_sf"/>
</dbReference>
<dbReference type="Gene3D" id="2.60.120.650">
    <property type="entry name" value="Cupin"/>
    <property type="match status" value="1"/>
</dbReference>
<evidence type="ECO:0000256" key="21">
    <source>
        <dbReference type="SAM" id="MobiDB-lite"/>
    </source>
</evidence>
<dbReference type="InterPro" id="IPR002857">
    <property type="entry name" value="Znf_CXXC"/>
</dbReference>
<evidence type="ECO:0000259" key="22">
    <source>
        <dbReference type="PROSITE" id="PS50016"/>
    </source>
</evidence>
<dbReference type="FunFam" id="2.60.120.650:FF:000005">
    <property type="entry name" value="lysine-specific demethylase 2A isoform X1"/>
    <property type="match status" value="1"/>
</dbReference>
<dbReference type="Ensembl" id="ENSTNIT00000016332.1">
    <property type="protein sequence ID" value="ENSTNIP00000016121.1"/>
    <property type="gene ID" value="ENSTNIG00000013139.1"/>
</dbReference>
<dbReference type="CDD" id="cd22181">
    <property type="entry name" value="F-box_FBXL11"/>
    <property type="match status" value="1"/>
</dbReference>
<dbReference type="PANTHER" id="PTHR23123">
    <property type="entry name" value="PHD/F-BOX CONTAINING PROTEIN"/>
    <property type="match status" value="1"/>
</dbReference>
<dbReference type="InterPro" id="IPR041070">
    <property type="entry name" value="JHD"/>
</dbReference>
<comment type="similarity">
    <text evidence="3">Belongs to the JHDM1 histone demethylase family. JHDM1D subfamily.</text>
</comment>
<dbReference type="STRING" id="99883.ENSTNIP00000016121"/>
<dbReference type="Pfam" id="PF02008">
    <property type="entry name" value="zf-CXXC"/>
    <property type="match status" value="1"/>
</dbReference>
<dbReference type="SMART" id="SM00367">
    <property type="entry name" value="LRR_CC"/>
    <property type="match status" value="3"/>
</dbReference>
<feature type="compositionally biased region" description="Polar residues" evidence="21">
    <location>
        <begin position="766"/>
        <end position="775"/>
    </location>
</feature>
<dbReference type="Pfam" id="PF16866">
    <property type="entry name" value="PHD_4"/>
    <property type="match status" value="1"/>
</dbReference>
<keyword evidence="18" id="KW-0539">Nucleus</keyword>
<evidence type="ECO:0000256" key="14">
    <source>
        <dbReference type="ARBA" id="ARBA00023004"/>
    </source>
</evidence>
<keyword evidence="13" id="KW-0560">Oxidoreductase</keyword>
<evidence type="ECO:0000259" key="24">
    <source>
        <dbReference type="PROSITE" id="PS51184"/>
    </source>
</evidence>
<comment type="subcellular location">
    <subcellularLocation>
        <location evidence="2">Nucleus</location>
    </subcellularLocation>
</comment>
<evidence type="ECO:0000256" key="4">
    <source>
        <dbReference type="ARBA" id="ARBA00013246"/>
    </source>
</evidence>
<dbReference type="InterPro" id="IPR019787">
    <property type="entry name" value="Znf_PHD-finger"/>
</dbReference>
<evidence type="ECO:0000256" key="3">
    <source>
        <dbReference type="ARBA" id="ARBA00006942"/>
    </source>
</evidence>
<feature type="compositionally biased region" description="Basic and acidic residues" evidence="21">
    <location>
        <begin position="785"/>
        <end position="809"/>
    </location>
</feature>
<dbReference type="InterPro" id="IPR013083">
    <property type="entry name" value="Znf_RING/FYVE/PHD"/>
</dbReference>
<dbReference type="InterPro" id="IPR006553">
    <property type="entry name" value="Leu-rich_rpt_Cys-con_subtyp"/>
</dbReference>
<evidence type="ECO:0000256" key="17">
    <source>
        <dbReference type="ARBA" id="ARBA00023163"/>
    </source>
</evidence>
<dbReference type="SMART" id="SM00249">
    <property type="entry name" value="PHD"/>
    <property type="match status" value="1"/>
</dbReference>
<dbReference type="OMA" id="MQMPDPD"/>
<evidence type="ECO:0000256" key="5">
    <source>
        <dbReference type="ARBA" id="ARBA00022491"/>
    </source>
</evidence>
<keyword evidence="9 20" id="KW-0863">Zinc-finger</keyword>
<dbReference type="CDD" id="cd15555">
    <property type="entry name" value="PHD_KDM2A_2B"/>
    <property type="match status" value="1"/>
</dbReference>
<evidence type="ECO:0000256" key="6">
    <source>
        <dbReference type="ARBA" id="ARBA00022614"/>
    </source>
</evidence>
<dbReference type="PROSITE" id="PS51058">
    <property type="entry name" value="ZF_CXXC"/>
    <property type="match status" value="1"/>
</dbReference>
<dbReference type="FunFam" id="3.80.10.10:FF:000011">
    <property type="entry name" value="Lysine-specific demethylase 2B isoform X1"/>
    <property type="match status" value="1"/>
</dbReference>
<evidence type="ECO:0000313" key="26">
    <source>
        <dbReference type="Proteomes" id="UP000007303"/>
    </source>
</evidence>
<evidence type="ECO:0000256" key="1">
    <source>
        <dbReference type="ARBA" id="ARBA00001954"/>
    </source>
</evidence>
<evidence type="ECO:0000256" key="9">
    <source>
        <dbReference type="ARBA" id="ARBA00022771"/>
    </source>
</evidence>
<dbReference type="Gene3D" id="3.80.10.10">
    <property type="entry name" value="Ribonuclease Inhibitor"/>
    <property type="match status" value="1"/>
</dbReference>
<dbReference type="GO" id="GO:0008270">
    <property type="term" value="F:zinc ion binding"/>
    <property type="evidence" value="ECO:0007669"/>
    <property type="project" value="UniProtKB-KW"/>
</dbReference>
<evidence type="ECO:0000256" key="10">
    <source>
        <dbReference type="ARBA" id="ARBA00022833"/>
    </source>
</evidence>
<keyword evidence="10" id="KW-0862">Zinc</keyword>
<feature type="compositionally biased region" description="Low complexity" evidence="21">
    <location>
        <begin position="654"/>
        <end position="671"/>
    </location>
</feature>
<evidence type="ECO:0000256" key="20">
    <source>
        <dbReference type="PROSITE-ProRule" id="PRU00509"/>
    </source>
</evidence>
<reference evidence="25" key="2">
    <citation type="submission" date="2025-08" db="UniProtKB">
        <authorList>
            <consortium name="Ensembl"/>
        </authorList>
    </citation>
    <scope>IDENTIFICATION</scope>
</reference>
<keyword evidence="6" id="KW-0433">Leucine-rich repeat</keyword>
<name>H3D6I1_TETNG</name>
<dbReference type="Pfam" id="PF17811">
    <property type="entry name" value="JHD"/>
    <property type="match status" value="1"/>
</dbReference>
<accession>H3D6I1</accession>
<dbReference type="GO" id="GO:0005634">
    <property type="term" value="C:nucleus"/>
    <property type="evidence" value="ECO:0007669"/>
    <property type="project" value="UniProtKB-SubCell"/>
</dbReference>
<evidence type="ECO:0000256" key="15">
    <source>
        <dbReference type="ARBA" id="ARBA00023015"/>
    </source>
</evidence>
<dbReference type="SUPFAM" id="SSF52047">
    <property type="entry name" value="RNI-like"/>
    <property type="match status" value="1"/>
</dbReference>
<dbReference type="AlphaFoldDB" id="H3D6I1"/>
<feature type="domain" description="JmjC" evidence="24">
    <location>
        <begin position="147"/>
        <end position="315"/>
    </location>
</feature>
<evidence type="ECO:0000256" key="7">
    <source>
        <dbReference type="ARBA" id="ARBA00022723"/>
    </source>
</evidence>